<keyword evidence="5" id="KW-1185">Reference proteome</keyword>
<evidence type="ECO:0000313" key="5">
    <source>
        <dbReference type="Proteomes" id="UP000779507"/>
    </source>
</evidence>
<feature type="signal peptide" evidence="2">
    <location>
        <begin position="1"/>
        <end position="25"/>
    </location>
</feature>
<evidence type="ECO:0000256" key="1">
    <source>
        <dbReference type="SAM" id="MobiDB-lite"/>
    </source>
</evidence>
<evidence type="ECO:0000259" key="3">
    <source>
        <dbReference type="Pfam" id="PF12969"/>
    </source>
</evidence>
<dbReference type="Pfam" id="PF12969">
    <property type="entry name" value="DUF3857"/>
    <property type="match status" value="1"/>
</dbReference>
<dbReference type="InterPro" id="IPR024618">
    <property type="entry name" value="DUF3857"/>
</dbReference>
<dbReference type="Gene3D" id="3.10.620.30">
    <property type="match status" value="1"/>
</dbReference>
<accession>A0ABX2FL15</accession>
<gene>
    <name evidence="4" type="ORF">HNP98_000013</name>
</gene>
<reference evidence="4 5" key="1">
    <citation type="submission" date="2020-05" db="EMBL/GenBank/DDBJ databases">
        <title>Genomic Encyclopedia of Type Strains, Phase IV (KMG-V): Genome sequencing to study the core and pangenomes of soil and plant-associated prokaryotes.</title>
        <authorList>
            <person name="Whitman W."/>
        </authorList>
    </citation>
    <scope>NUCLEOTIDE SEQUENCE [LARGE SCALE GENOMIC DNA]</scope>
    <source>
        <strain evidence="4 5">9A</strain>
    </source>
</reference>
<evidence type="ECO:0000256" key="2">
    <source>
        <dbReference type="SAM" id="SignalP"/>
    </source>
</evidence>
<keyword evidence="2" id="KW-0732">Signal</keyword>
<dbReference type="RefSeq" id="WP_173807978.1">
    <property type="nucleotide sequence ID" value="NZ_JABSNP010000001.1"/>
</dbReference>
<dbReference type="Proteomes" id="UP000779507">
    <property type="component" value="Unassembled WGS sequence"/>
</dbReference>
<name>A0ABX2FL15_9BACT</name>
<protein>
    <recommendedName>
        <fullName evidence="3">DUF3857 domain-containing protein</fullName>
    </recommendedName>
</protein>
<proteinExistence type="predicted"/>
<dbReference type="Gene3D" id="2.60.120.1130">
    <property type="match status" value="1"/>
</dbReference>
<feature type="domain" description="DUF3857" evidence="3">
    <location>
        <begin position="79"/>
        <end position="213"/>
    </location>
</feature>
<dbReference type="EMBL" id="JABSNP010000001">
    <property type="protein sequence ID" value="NRT17210.1"/>
    <property type="molecule type" value="Genomic_DNA"/>
</dbReference>
<feature type="region of interest" description="Disordered" evidence="1">
    <location>
        <begin position="216"/>
        <end position="239"/>
    </location>
</feature>
<dbReference type="Gene3D" id="2.60.40.3140">
    <property type="match status" value="1"/>
</dbReference>
<comment type="caution">
    <text evidence="4">The sequence shown here is derived from an EMBL/GenBank/DDBJ whole genome shotgun (WGS) entry which is preliminary data.</text>
</comment>
<evidence type="ECO:0000313" key="4">
    <source>
        <dbReference type="EMBL" id="NRT17210.1"/>
    </source>
</evidence>
<organism evidence="4 5">
    <name type="scientific">Hymenobacter caeli</name>
    <dbReference type="NCBI Taxonomy" id="2735894"/>
    <lineage>
        <taxon>Bacteria</taxon>
        <taxon>Pseudomonadati</taxon>
        <taxon>Bacteroidota</taxon>
        <taxon>Cytophagia</taxon>
        <taxon>Cytophagales</taxon>
        <taxon>Hymenobacteraceae</taxon>
        <taxon>Hymenobacter</taxon>
    </lineage>
</organism>
<feature type="chain" id="PRO_5046246785" description="DUF3857 domain-containing protein" evidence="2">
    <location>
        <begin position="26"/>
        <end position="681"/>
    </location>
</feature>
<sequence length="681" mass="75499">MTIPLRPRRLALLAPALLSGLLAQAQPEPMKLGKPDPRDFQADAFKGDSAAAAVVLCDYGATRFKLNGTHFQYETDRVTRVKILKKAGYETATVFVPLYHRTGSEERLSGLRGTTYNMVGGQLQKTKLDAGTAFTEERTPNQRVRKFTLPDVREGAVIEYAYTVTSDFLVSLQDWTFQGPYPVRWSEYRAAIPEYFDYKMVMQGYVPLEVNTHEESSGQYTAHTDAGFDEHGNRESSGSGVITGRVTNYRWAMKDVPVLREEQFMTTTDDYVARLDFELAGERMPGQAYQPVLSTWEKINSELLADDDFGQQLGRGNFLKEQMVGLAAKYPDPAQRAAAVRRVVLAAVRYNGTNRYSTSGSLRKAYDAHSGTSADVNLLLIGALRTAGLKAHPVLLSTRTHGRVDQAFPLLTKFNYVIALVPLADGKELLVDATDPALPCGTLPERCLSQIGRLVVPEAGAGRWVDLRPTQRHVHFQQVQLALDAQGGLAGKVHEEYAGYAGADAREELAKLGEKKYLAEIGRQHTAWAVPTAAVLKRDDVEQPLALDYAFTQAPDDNAAAGTLYLGPLRDFAPSQNPFRHENRQYPVDFGAPQEEMLLVTLTLPEGYELAETPKGAVIDLPDDGGRYLYNVAAAGPTVQLTSRLTLRKPMYGAEEYAHLREFYRLMLEKQAEKLVIKKKA</sequence>